<name>A0A4Y3TRI8_9PROT</name>
<dbReference type="Proteomes" id="UP000317730">
    <property type="component" value="Unassembled WGS sequence"/>
</dbReference>
<gene>
    <name evidence="1" type="ORF">APE01nite_01500</name>
</gene>
<sequence length="74" mass="8281">MPGELVELAFRLQADIARQPADSIFQMPLHIPGDAFDPVFQFLDFVISHDHSPPFSNRLVHGPRIGRDPGFTVV</sequence>
<organism evidence="1 2">
    <name type="scientific">Acetobacter peroxydans</name>
    <dbReference type="NCBI Taxonomy" id="104098"/>
    <lineage>
        <taxon>Bacteria</taxon>
        <taxon>Pseudomonadati</taxon>
        <taxon>Pseudomonadota</taxon>
        <taxon>Alphaproteobacteria</taxon>
        <taxon>Acetobacterales</taxon>
        <taxon>Acetobacteraceae</taxon>
        <taxon>Acetobacter</taxon>
    </lineage>
</organism>
<keyword evidence="2" id="KW-1185">Reference proteome</keyword>
<proteinExistence type="predicted"/>
<reference evidence="1 2" key="1">
    <citation type="submission" date="2019-06" db="EMBL/GenBank/DDBJ databases">
        <title>Whole genome shotgun sequence of Acetobacter peroxydans NBRC 13755.</title>
        <authorList>
            <person name="Hosoyama A."/>
            <person name="Uohara A."/>
            <person name="Ohji S."/>
            <person name="Ichikawa N."/>
        </authorList>
    </citation>
    <scope>NUCLEOTIDE SEQUENCE [LARGE SCALE GENOMIC DNA]</scope>
    <source>
        <strain evidence="1 2">NBRC 13755</strain>
    </source>
</reference>
<accession>A0A4Y3TRI8</accession>
<comment type="caution">
    <text evidence="1">The sequence shown here is derived from an EMBL/GenBank/DDBJ whole genome shotgun (WGS) entry which is preliminary data.</text>
</comment>
<dbReference type="AlphaFoldDB" id="A0A4Y3TRI8"/>
<evidence type="ECO:0000313" key="1">
    <source>
        <dbReference type="EMBL" id="GEB84353.1"/>
    </source>
</evidence>
<dbReference type="EMBL" id="BJMV01000001">
    <property type="protein sequence ID" value="GEB84353.1"/>
    <property type="molecule type" value="Genomic_DNA"/>
</dbReference>
<protein>
    <submittedName>
        <fullName evidence="1">Uncharacterized protein</fullName>
    </submittedName>
</protein>
<evidence type="ECO:0000313" key="2">
    <source>
        <dbReference type="Proteomes" id="UP000317730"/>
    </source>
</evidence>